<proteinExistence type="predicted"/>
<reference evidence="2 3" key="1">
    <citation type="submission" date="2009-01" db="EMBL/GenBank/DDBJ databases">
        <title>Complete sequence of Geobacter sp. FRC-32.</title>
        <authorList>
            <consortium name="US DOE Joint Genome Institute"/>
            <person name="Lucas S."/>
            <person name="Copeland A."/>
            <person name="Lapidus A."/>
            <person name="Glavina del Rio T."/>
            <person name="Dalin E."/>
            <person name="Tice H."/>
            <person name="Bruce D."/>
            <person name="Goodwin L."/>
            <person name="Pitluck S."/>
            <person name="Saunders E."/>
            <person name="Brettin T."/>
            <person name="Detter J.C."/>
            <person name="Han C."/>
            <person name="Larimer F."/>
            <person name="Land M."/>
            <person name="Hauser L."/>
            <person name="Kyrpides N."/>
            <person name="Ovchinnikova G."/>
            <person name="Kostka J."/>
            <person name="Richardson P."/>
        </authorList>
    </citation>
    <scope>NUCLEOTIDE SEQUENCE [LARGE SCALE GENOMIC DNA]</scope>
    <source>
        <strain evidence="3">DSM 22248 / JCM 15807 / FRC-32</strain>
    </source>
</reference>
<dbReference type="EMBL" id="CP001390">
    <property type="protein sequence ID" value="ACM19078.1"/>
    <property type="molecule type" value="Genomic_DNA"/>
</dbReference>
<dbReference type="OrthoDB" id="572639at2"/>
<evidence type="ECO:0000259" key="1">
    <source>
        <dbReference type="Pfam" id="PF10686"/>
    </source>
</evidence>
<dbReference type="Pfam" id="PF10686">
    <property type="entry name" value="YAcAr"/>
    <property type="match status" value="1"/>
</dbReference>
<dbReference type="InterPro" id="IPR019627">
    <property type="entry name" value="YAcAr"/>
</dbReference>
<keyword evidence="3" id="KW-1185">Reference proteome</keyword>
<accession>B9M108</accession>
<dbReference type="Gene3D" id="3.40.50.450">
    <property type="match status" value="1"/>
</dbReference>
<sequence length="132" mass="14116">MKVIVAGSRGITDYELIRTALDEARNRGLNITAIVDGMARGIDCLASRYATENGIDNIRVAADWKRYGKGAGILRNEQMAEIADALIAVWDGKSPGTLHMIECAKAKGLKNISIISVDKGIKTTTLLAGGNE</sequence>
<dbReference type="RefSeq" id="WP_012645807.1">
    <property type="nucleotide sequence ID" value="NC_011979.1"/>
</dbReference>
<dbReference type="KEGG" id="geo:Geob_0714"/>
<evidence type="ECO:0000313" key="3">
    <source>
        <dbReference type="Proteomes" id="UP000007721"/>
    </source>
</evidence>
<dbReference type="eggNOG" id="COG0758">
    <property type="taxonomic scope" value="Bacteria"/>
</dbReference>
<dbReference type="Proteomes" id="UP000007721">
    <property type="component" value="Chromosome"/>
</dbReference>
<dbReference type="AlphaFoldDB" id="B9M108"/>
<dbReference type="HOGENOM" id="CLU_144704_0_0_7"/>
<gene>
    <name evidence="2" type="ordered locus">Geob_0714</name>
</gene>
<dbReference type="STRING" id="316067.Geob_0714"/>
<protein>
    <recommendedName>
        <fullName evidence="1">YspA cpYpsA-related SLOG domain-containing protein</fullName>
    </recommendedName>
</protein>
<evidence type="ECO:0000313" key="2">
    <source>
        <dbReference type="EMBL" id="ACM19078.1"/>
    </source>
</evidence>
<organism evidence="2 3">
    <name type="scientific">Geotalea daltonii (strain DSM 22248 / JCM 15807 / FRC-32)</name>
    <name type="common">Geobacter daltonii</name>
    <dbReference type="NCBI Taxonomy" id="316067"/>
    <lineage>
        <taxon>Bacteria</taxon>
        <taxon>Pseudomonadati</taxon>
        <taxon>Thermodesulfobacteriota</taxon>
        <taxon>Desulfuromonadia</taxon>
        <taxon>Geobacterales</taxon>
        <taxon>Geobacteraceae</taxon>
        <taxon>Geotalea</taxon>
    </lineage>
</organism>
<name>B9M108_GEODF</name>
<feature type="domain" description="YspA cpYpsA-related SLOG" evidence="1">
    <location>
        <begin position="1"/>
        <end position="67"/>
    </location>
</feature>